<organism evidence="1 2">
    <name type="scientific">Lineolata rhizophorae</name>
    <dbReference type="NCBI Taxonomy" id="578093"/>
    <lineage>
        <taxon>Eukaryota</taxon>
        <taxon>Fungi</taxon>
        <taxon>Dikarya</taxon>
        <taxon>Ascomycota</taxon>
        <taxon>Pezizomycotina</taxon>
        <taxon>Dothideomycetes</taxon>
        <taxon>Dothideomycetes incertae sedis</taxon>
        <taxon>Lineolatales</taxon>
        <taxon>Lineolataceae</taxon>
        <taxon>Lineolata</taxon>
    </lineage>
</organism>
<dbReference type="AlphaFoldDB" id="A0A6A6PBU6"/>
<evidence type="ECO:0000313" key="1">
    <source>
        <dbReference type="EMBL" id="KAF2461424.1"/>
    </source>
</evidence>
<gene>
    <name evidence="1" type="ORF">BDY21DRAFT_86108</name>
</gene>
<sequence>MQHLPPQSSPSLDGGDASHNHGCRTSFLFWTSGEWLVSEHTCDGLSVPLKPFSWPWCHLRRLPIWLTLRRLAAARQYDRSSLQPQYRLPAITWTWNTDRQPLVTGEGSPIKSPTANNTDNLPTARATGFNDSVILARCGDTLNRIGRESGPKNKILYKCLMFLAGYSCRGRHGGSNAPQISVRAVVYPLDSSSRHA</sequence>
<accession>A0A6A6PBU6</accession>
<keyword evidence="2" id="KW-1185">Reference proteome</keyword>
<proteinExistence type="predicted"/>
<evidence type="ECO:0000313" key="2">
    <source>
        <dbReference type="Proteomes" id="UP000799766"/>
    </source>
</evidence>
<reference evidence="1" key="1">
    <citation type="journal article" date="2020" name="Stud. Mycol.">
        <title>101 Dothideomycetes genomes: a test case for predicting lifestyles and emergence of pathogens.</title>
        <authorList>
            <person name="Haridas S."/>
            <person name="Albert R."/>
            <person name="Binder M."/>
            <person name="Bloem J."/>
            <person name="Labutti K."/>
            <person name="Salamov A."/>
            <person name="Andreopoulos B."/>
            <person name="Baker S."/>
            <person name="Barry K."/>
            <person name="Bills G."/>
            <person name="Bluhm B."/>
            <person name="Cannon C."/>
            <person name="Castanera R."/>
            <person name="Culley D."/>
            <person name="Daum C."/>
            <person name="Ezra D."/>
            <person name="Gonzalez J."/>
            <person name="Henrissat B."/>
            <person name="Kuo A."/>
            <person name="Liang C."/>
            <person name="Lipzen A."/>
            <person name="Lutzoni F."/>
            <person name="Magnuson J."/>
            <person name="Mondo S."/>
            <person name="Nolan M."/>
            <person name="Ohm R."/>
            <person name="Pangilinan J."/>
            <person name="Park H.-J."/>
            <person name="Ramirez L."/>
            <person name="Alfaro M."/>
            <person name="Sun H."/>
            <person name="Tritt A."/>
            <person name="Yoshinaga Y."/>
            <person name="Zwiers L.-H."/>
            <person name="Turgeon B."/>
            <person name="Goodwin S."/>
            <person name="Spatafora J."/>
            <person name="Crous P."/>
            <person name="Grigoriev I."/>
        </authorList>
    </citation>
    <scope>NUCLEOTIDE SEQUENCE</scope>
    <source>
        <strain evidence="1">ATCC 16933</strain>
    </source>
</reference>
<dbReference type="EMBL" id="MU001671">
    <property type="protein sequence ID" value="KAF2461424.1"/>
    <property type="molecule type" value="Genomic_DNA"/>
</dbReference>
<name>A0A6A6PBU6_9PEZI</name>
<dbReference type="Proteomes" id="UP000799766">
    <property type="component" value="Unassembled WGS sequence"/>
</dbReference>
<protein>
    <submittedName>
        <fullName evidence="1">Uncharacterized protein</fullName>
    </submittedName>
</protein>